<evidence type="ECO:0000256" key="5">
    <source>
        <dbReference type="SAM" id="Phobius"/>
    </source>
</evidence>
<feature type="transmembrane region" description="Helical" evidence="5">
    <location>
        <begin position="104"/>
        <end position="126"/>
    </location>
</feature>
<dbReference type="InterPro" id="IPR037185">
    <property type="entry name" value="EmrE-like"/>
</dbReference>
<feature type="transmembrane region" description="Helical" evidence="5">
    <location>
        <begin position="244"/>
        <end position="261"/>
    </location>
</feature>
<evidence type="ECO:0000256" key="3">
    <source>
        <dbReference type="ARBA" id="ARBA00022989"/>
    </source>
</evidence>
<dbReference type="GO" id="GO:0016020">
    <property type="term" value="C:membrane"/>
    <property type="evidence" value="ECO:0007669"/>
    <property type="project" value="UniProtKB-SubCell"/>
</dbReference>
<organism evidence="7 8">
    <name type="scientific">Reyranella soli</name>
    <dbReference type="NCBI Taxonomy" id="1230389"/>
    <lineage>
        <taxon>Bacteria</taxon>
        <taxon>Pseudomonadati</taxon>
        <taxon>Pseudomonadota</taxon>
        <taxon>Alphaproteobacteria</taxon>
        <taxon>Hyphomicrobiales</taxon>
        <taxon>Reyranellaceae</taxon>
        <taxon>Reyranella</taxon>
    </lineage>
</organism>
<evidence type="ECO:0000256" key="4">
    <source>
        <dbReference type="ARBA" id="ARBA00023136"/>
    </source>
</evidence>
<dbReference type="EMBL" id="BKAJ01000042">
    <property type="protein sequence ID" value="GEP55643.1"/>
    <property type="molecule type" value="Genomic_DNA"/>
</dbReference>
<dbReference type="InterPro" id="IPR000620">
    <property type="entry name" value="EamA_dom"/>
</dbReference>
<comment type="caution">
    <text evidence="7">The sequence shown here is derived from an EMBL/GenBank/DDBJ whole genome shotgun (WGS) entry which is preliminary data.</text>
</comment>
<feature type="transmembrane region" description="Helical" evidence="5">
    <location>
        <begin position="132"/>
        <end position="149"/>
    </location>
</feature>
<dbReference type="PANTHER" id="PTHR32322:SF9">
    <property type="entry name" value="AMINO-ACID METABOLITE EFFLUX PUMP-RELATED"/>
    <property type="match status" value="1"/>
</dbReference>
<feature type="transmembrane region" description="Helical" evidence="5">
    <location>
        <begin position="161"/>
        <end position="180"/>
    </location>
</feature>
<proteinExistence type="predicted"/>
<reference evidence="7 8" key="1">
    <citation type="submission" date="2019-07" db="EMBL/GenBank/DDBJ databases">
        <title>Whole genome shotgun sequence of Reyranella soli NBRC 108950.</title>
        <authorList>
            <person name="Hosoyama A."/>
            <person name="Uohara A."/>
            <person name="Ohji S."/>
            <person name="Ichikawa N."/>
        </authorList>
    </citation>
    <scope>NUCLEOTIDE SEQUENCE [LARGE SCALE GENOMIC DNA]</scope>
    <source>
        <strain evidence="7 8">NBRC 108950</strain>
    </source>
</reference>
<feature type="domain" description="EamA" evidence="6">
    <location>
        <begin position="133"/>
        <end position="261"/>
    </location>
</feature>
<feature type="transmembrane region" description="Helical" evidence="5">
    <location>
        <begin position="77"/>
        <end position="97"/>
    </location>
</feature>
<name>A0A512N9N7_9HYPH</name>
<dbReference type="AlphaFoldDB" id="A0A512N9N7"/>
<evidence type="ECO:0000259" key="6">
    <source>
        <dbReference type="Pfam" id="PF00892"/>
    </source>
</evidence>
<evidence type="ECO:0000313" key="7">
    <source>
        <dbReference type="EMBL" id="GEP55643.1"/>
    </source>
</evidence>
<comment type="subcellular location">
    <subcellularLocation>
        <location evidence="1">Membrane</location>
        <topology evidence="1">Multi-pass membrane protein</topology>
    </subcellularLocation>
</comment>
<dbReference type="SUPFAM" id="SSF103481">
    <property type="entry name" value="Multidrug resistance efflux transporter EmrE"/>
    <property type="match status" value="2"/>
</dbReference>
<dbReference type="Pfam" id="PF00892">
    <property type="entry name" value="EamA"/>
    <property type="match status" value="2"/>
</dbReference>
<feature type="transmembrane region" description="Helical" evidence="5">
    <location>
        <begin position="186"/>
        <end position="207"/>
    </location>
</feature>
<evidence type="ECO:0000313" key="8">
    <source>
        <dbReference type="Proteomes" id="UP000321058"/>
    </source>
</evidence>
<dbReference type="Proteomes" id="UP000321058">
    <property type="component" value="Unassembled WGS sequence"/>
</dbReference>
<evidence type="ECO:0000256" key="1">
    <source>
        <dbReference type="ARBA" id="ARBA00004141"/>
    </source>
</evidence>
<feature type="transmembrane region" description="Helical" evidence="5">
    <location>
        <begin position="219"/>
        <end position="238"/>
    </location>
</feature>
<keyword evidence="4 5" id="KW-0472">Membrane</keyword>
<feature type="transmembrane region" description="Helical" evidence="5">
    <location>
        <begin position="53"/>
        <end position="71"/>
    </location>
</feature>
<dbReference type="PANTHER" id="PTHR32322">
    <property type="entry name" value="INNER MEMBRANE TRANSPORTER"/>
    <property type="match status" value="1"/>
</dbReference>
<keyword evidence="2 5" id="KW-0812">Transmembrane</keyword>
<dbReference type="InterPro" id="IPR050638">
    <property type="entry name" value="AA-Vitamin_Transporters"/>
</dbReference>
<feature type="transmembrane region" description="Helical" evidence="5">
    <location>
        <begin position="22"/>
        <end position="41"/>
    </location>
</feature>
<feature type="domain" description="EamA" evidence="6">
    <location>
        <begin position="1"/>
        <end position="121"/>
    </location>
</feature>
<sequence>MLAFASNSLLCRAALRETEIDAASFTAIRLASGALMLIILLRMRGVRPSSGGSWPMAVMLFAYAVFFSFAYRDLTAATGALLLFGAVQLTMMAWGLWRGERIAGWRLLGLVIAVGGLVVLLLPGLAAPPPHAAALMLGAGAAWGVYSLLGRGAGEPIAATGGNFLRTVPFAAALILTAYGRETVDYTGLAYAVVSGALTSGLGYVLWYAALPALSATSAATIQLSVPAIAAIGGAVLLAEPITARLLLASAAILGGIALTIRKKG</sequence>
<accession>A0A512N9N7</accession>
<protein>
    <recommendedName>
        <fullName evidence="6">EamA domain-containing protein</fullName>
    </recommendedName>
</protein>
<keyword evidence="8" id="KW-1185">Reference proteome</keyword>
<evidence type="ECO:0000256" key="2">
    <source>
        <dbReference type="ARBA" id="ARBA00022692"/>
    </source>
</evidence>
<gene>
    <name evidence="7" type="ORF">RSO01_28090</name>
</gene>
<keyword evidence="3 5" id="KW-1133">Transmembrane helix</keyword>